<dbReference type="PATRIC" id="fig|862908.3.peg.2503"/>
<feature type="active site" description="Charge relay system" evidence="4">
    <location>
        <position position="248"/>
    </location>
</feature>
<dbReference type="GO" id="GO:0004252">
    <property type="term" value="F:serine-type endopeptidase activity"/>
    <property type="evidence" value="ECO:0007669"/>
    <property type="project" value="UniProtKB-UniRule"/>
</dbReference>
<feature type="chain" id="PRO_5003154612" evidence="5">
    <location>
        <begin position="18"/>
        <end position="503"/>
    </location>
</feature>
<dbReference type="EMBL" id="FQ312005">
    <property type="protein sequence ID" value="CBW27405.1"/>
    <property type="molecule type" value="Genomic_DNA"/>
</dbReference>
<keyword evidence="2 4" id="KW-0378">Hydrolase</keyword>
<dbReference type="KEGG" id="bmx:BMS_2622"/>
<dbReference type="PROSITE" id="PS51892">
    <property type="entry name" value="SUBTILASE"/>
    <property type="match status" value="1"/>
</dbReference>
<keyword evidence="8" id="KW-1185">Reference proteome</keyword>
<dbReference type="STRING" id="862908.BMS_2622"/>
<dbReference type="Gene3D" id="3.40.50.200">
    <property type="entry name" value="Peptidase S8/S53 domain"/>
    <property type="match status" value="1"/>
</dbReference>
<dbReference type="SUPFAM" id="SSF52743">
    <property type="entry name" value="Subtilisin-like"/>
    <property type="match status" value="1"/>
</dbReference>
<sequence length="503" mass="57313">MIKLLIPALILSSVVQASECKLVDNNSIEPNTILGKKLSVFWSNEYTGADLVKKELRTINWKKRVKVSVYDSGFEKDFINLNEDTLVEASYMRRNRRLTAHHGTSVTNIINGNESYGVSELVDYLGLRNVKFASTYNQEFRRYEELDTYPKIISNSYGWSNTKSIQELSFKAKERDILWFLAAGNDHPNKISNIEQDSGAILIGSYAPSGLQSSFSQVSNKVVTLAGGDDYQASIDGKGVHTNFGGTSGATPLVAASIANIAALIPNITYEQVVELIRATNLTSFEQNNRLQFKPGLFNAYKAFHVAKKIAKKCHYHIDSNDTLCVTSELKNRENFNFAHLIDEAPLATTILSKDLSCENRKQDLEILRGHALLIDSPILWERLESVYTNLSYTKNAEFYGNLKTRFELTRIQIRQMEIAAINALKEEKFFESYFRYQGFYTEKYQLELVELLIGENNYSKYWIAHYLSEMKKSLTEDVISKLKSSLEDRSSEVKEYIRKILE</sequence>
<evidence type="ECO:0000259" key="6">
    <source>
        <dbReference type="Pfam" id="PF00082"/>
    </source>
</evidence>
<comment type="similarity">
    <text evidence="4">Belongs to the peptidase S8 family.</text>
</comment>
<feature type="domain" description="Peptidase S8/S53" evidence="6">
    <location>
        <begin position="63"/>
        <end position="282"/>
    </location>
</feature>
<keyword evidence="1 4" id="KW-0645">Protease</keyword>
<dbReference type="Proteomes" id="UP000008963">
    <property type="component" value="Chromosome"/>
</dbReference>
<name>E1X661_HALMS</name>
<dbReference type="eggNOG" id="COG1404">
    <property type="taxonomic scope" value="Bacteria"/>
</dbReference>
<dbReference type="InterPro" id="IPR036852">
    <property type="entry name" value="Peptidase_S8/S53_dom_sf"/>
</dbReference>
<feature type="active site" description="Charge relay system" evidence="4">
    <location>
        <position position="71"/>
    </location>
</feature>
<reference evidence="8" key="1">
    <citation type="journal article" date="2013" name="ISME J.">
        <title>A small predatory core genome in the divergent marine Bacteriovorax marinus SJ and the terrestrial Bdellovibrio bacteriovorus.</title>
        <authorList>
            <person name="Crossman L.C."/>
            <person name="Chen H."/>
            <person name="Cerdeno-Tarraga A.M."/>
            <person name="Brooks K."/>
            <person name="Quail M.A."/>
            <person name="Pineiro S.A."/>
            <person name="Hobley L."/>
            <person name="Sockett R.E."/>
            <person name="Bentley S.D."/>
            <person name="Parkhill J."/>
            <person name="Williams H.N."/>
            <person name="Stine O.C."/>
        </authorList>
    </citation>
    <scope>NUCLEOTIDE SEQUENCE [LARGE SCALE GENOMIC DNA]</scope>
    <source>
        <strain evidence="8">ATCC BAA-682 / DSM 15412 / SJ</strain>
    </source>
</reference>
<protein>
    <submittedName>
        <fullName evidence="7">Peptidase</fullName>
    </submittedName>
</protein>
<feature type="signal peptide" evidence="5">
    <location>
        <begin position="1"/>
        <end position="17"/>
    </location>
</feature>
<organism evidence="7 8">
    <name type="scientific">Halobacteriovorax marinus (strain ATCC BAA-682 / DSM 15412 / SJ)</name>
    <name type="common">Bacteriovorax marinus</name>
    <dbReference type="NCBI Taxonomy" id="862908"/>
    <lineage>
        <taxon>Bacteria</taxon>
        <taxon>Pseudomonadati</taxon>
        <taxon>Bdellovibrionota</taxon>
        <taxon>Bacteriovoracia</taxon>
        <taxon>Bacteriovoracales</taxon>
        <taxon>Halobacteriovoraceae</taxon>
        <taxon>Halobacteriovorax</taxon>
    </lineage>
</organism>
<dbReference type="InterPro" id="IPR000209">
    <property type="entry name" value="Peptidase_S8/S53_dom"/>
</dbReference>
<accession>E1X661</accession>
<dbReference type="AlphaFoldDB" id="E1X661"/>
<dbReference type="InterPro" id="IPR023828">
    <property type="entry name" value="Peptidase_S8_Ser-AS"/>
</dbReference>
<dbReference type="Pfam" id="PF00082">
    <property type="entry name" value="Peptidase_S8"/>
    <property type="match status" value="1"/>
</dbReference>
<dbReference type="HOGENOM" id="CLU_592729_0_0_7"/>
<evidence type="ECO:0000256" key="3">
    <source>
        <dbReference type="ARBA" id="ARBA00022825"/>
    </source>
</evidence>
<dbReference type="RefSeq" id="WP_014245181.1">
    <property type="nucleotide sequence ID" value="NC_016620.1"/>
</dbReference>
<evidence type="ECO:0000313" key="7">
    <source>
        <dbReference type="EMBL" id="CBW27405.1"/>
    </source>
</evidence>
<evidence type="ECO:0000256" key="4">
    <source>
        <dbReference type="PROSITE-ProRule" id="PRU01240"/>
    </source>
</evidence>
<feature type="active site" description="Charge relay system" evidence="4">
    <location>
        <position position="102"/>
    </location>
</feature>
<evidence type="ECO:0000256" key="2">
    <source>
        <dbReference type="ARBA" id="ARBA00022801"/>
    </source>
</evidence>
<gene>
    <name evidence="7" type="ordered locus">BMS_2622</name>
</gene>
<evidence type="ECO:0000256" key="5">
    <source>
        <dbReference type="SAM" id="SignalP"/>
    </source>
</evidence>
<keyword evidence="3 4" id="KW-0720">Serine protease</keyword>
<dbReference type="CDD" id="cd00306">
    <property type="entry name" value="Peptidases_S8_S53"/>
    <property type="match status" value="1"/>
</dbReference>
<dbReference type="OrthoDB" id="9795675at2"/>
<proteinExistence type="inferred from homology"/>
<evidence type="ECO:0000256" key="1">
    <source>
        <dbReference type="ARBA" id="ARBA00022670"/>
    </source>
</evidence>
<keyword evidence="5" id="KW-0732">Signal</keyword>
<dbReference type="PROSITE" id="PS00138">
    <property type="entry name" value="SUBTILASE_SER"/>
    <property type="match status" value="1"/>
</dbReference>
<dbReference type="GO" id="GO:0006508">
    <property type="term" value="P:proteolysis"/>
    <property type="evidence" value="ECO:0007669"/>
    <property type="project" value="UniProtKB-KW"/>
</dbReference>
<evidence type="ECO:0000313" key="8">
    <source>
        <dbReference type="Proteomes" id="UP000008963"/>
    </source>
</evidence>